<keyword evidence="5" id="KW-0997">Cell inner membrane</keyword>
<dbReference type="Pfam" id="PF12019">
    <property type="entry name" value="GspH"/>
    <property type="match status" value="1"/>
</dbReference>
<gene>
    <name evidence="13" type="ORF">RD110_18955</name>
</gene>
<comment type="subcellular location">
    <subcellularLocation>
        <location evidence="1">Cell inner membrane</location>
        <topology evidence="1">Single-pass membrane protein</topology>
    </subcellularLocation>
</comment>
<dbReference type="KEGG" id="rhy:RD110_18955"/>
<protein>
    <recommendedName>
        <fullName evidence="2">Type II secretion system protein H</fullName>
    </recommendedName>
    <alternativeName>
        <fullName evidence="10">General secretion pathway protein H</fullName>
    </alternativeName>
</protein>
<comment type="similarity">
    <text evidence="9">Belongs to the GSP H family.</text>
</comment>
<dbReference type="Gene3D" id="3.55.40.10">
    <property type="entry name" value="minor pseudopilin epsh domain"/>
    <property type="match status" value="1"/>
</dbReference>
<feature type="transmembrane region" description="Helical" evidence="11">
    <location>
        <begin position="15"/>
        <end position="37"/>
    </location>
</feature>
<evidence type="ECO:0000313" key="13">
    <source>
        <dbReference type="EMBL" id="APW39031.1"/>
    </source>
</evidence>
<keyword evidence="7 11" id="KW-1133">Transmembrane helix</keyword>
<dbReference type="AlphaFoldDB" id="A0A1P8JZA4"/>
<keyword evidence="6 11" id="KW-0812">Transmembrane</keyword>
<evidence type="ECO:0000259" key="12">
    <source>
        <dbReference type="Pfam" id="PF12019"/>
    </source>
</evidence>
<evidence type="ECO:0000256" key="2">
    <source>
        <dbReference type="ARBA" id="ARBA00021549"/>
    </source>
</evidence>
<evidence type="ECO:0000256" key="8">
    <source>
        <dbReference type="ARBA" id="ARBA00023136"/>
    </source>
</evidence>
<evidence type="ECO:0000256" key="6">
    <source>
        <dbReference type="ARBA" id="ARBA00022692"/>
    </source>
</evidence>
<evidence type="ECO:0000256" key="3">
    <source>
        <dbReference type="ARBA" id="ARBA00022475"/>
    </source>
</evidence>
<dbReference type="GO" id="GO:0015628">
    <property type="term" value="P:protein secretion by the type II secretion system"/>
    <property type="evidence" value="ECO:0007669"/>
    <property type="project" value="InterPro"/>
</dbReference>
<evidence type="ECO:0000256" key="10">
    <source>
        <dbReference type="ARBA" id="ARBA00030775"/>
    </source>
</evidence>
<dbReference type="EMBL" id="CP019236">
    <property type="protein sequence ID" value="APW39031.1"/>
    <property type="molecule type" value="Genomic_DNA"/>
</dbReference>
<sequence>MRPVALSPYLRKHRLGFTLIELMVTVSVVAILGALAVPSLRGFFVRNAFSSIGNEFQGSLLRARNEAVSKNICATMCMSNTVDAAVPFCKQSGQDWQVGWIVFMNPSCDVDYGKNASTKAVAAADMILVRRAGNPDYALMAQSSTRKMMFNARGNVGLSTADRFDLTYTDTQLELKYGFNICLDTMGRSRSIPVTSTCTY</sequence>
<keyword evidence="14" id="KW-1185">Reference proteome</keyword>
<keyword evidence="4" id="KW-0488">Methylation</keyword>
<evidence type="ECO:0000313" key="14">
    <source>
        <dbReference type="Proteomes" id="UP000186609"/>
    </source>
</evidence>
<dbReference type="Pfam" id="PF07963">
    <property type="entry name" value="N_methyl"/>
    <property type="match status" value="1"/>
</dbReference>
<evidence type="ECO:0000256" key="9">
    <source>
        <dbReference type="ARBA" id="ARBA00025772"/>
    </source>
</evidence>
<organism evidence="13 14">
    <name type="scientific">Rhodoferax koreensis</name>
    <dbReference type="NCBI Taxonomy" id="1842727"/>
    <lineage>
        <taxon>Bacteria</taxon>
        <taxon>Pseudomonadati</taxon>
        <taxon>Pseudomonadota</taxon>
        <taxon>Betaproteobacteria</taxon>
        <taxon>Burkholderiales</taxon>
        <taxon>Comamonadaceae</taxon>
        <taxon>Rhodoferax</taxon>
    </lineage>
</organism>
<evidence type="ECO:0000256" key="11">
    <source>
        <dbReference type="SAM" id="Phobius"/>
    </source>
</evidence>
<accession>A0A1P8JZA4</accession>
<evidence type="ECO:0000256" key="4">
    <source>
        <dbReference type="ARBA" id="ARBA00022481"/>
    </source>
</evidence>
<dbReference type="GO" id="GO:0015627">
    <property type="term" value="C:type II protein secretion system complex"/>
    <property type="evidence" value="ECO:0007669"/>
    <property type="project" value="InterPro"/>
</dbReference>
<dbReference type="NCBIfam" id="TIGR02532">
    <property type="entry name" value="IV_pilin_GFxxxE"/>
    <property type="match status" value="1"/>
</dbReference>
<dbReference type="STRING" id="1842727.RD110_18955"/>
<dbReference type="InterPro" id="IPR045584">
    <property type="entry name" value="Pilin-like"/>
</dbReference>
<keyword evidence="8 11" id="KW-0472">Membrane</keyword>
<keyword evidence="3" id="KW-1003">Cell membrane</keyword>
<dbReference type="InterPro" id="IPR022346">
    <property type="entry name" value="T2SS_GspH"/>
</dbReference>
<dbReference type="InterPro" id="IPR012902">
    <property type="entry name" value="N_methyl_site"/>
</dbReference>
<dbReference type="Proteomes" id="UP000186609">
    <property type="component" value="Chromosome"/>
</dbReference>
<feature type="domain" description="General secretion pathway GspH" evidence="12">
    <location>
        <begin position="54"/>
        <end position="171"/>
    </location>
</feature>
<evidence type="ECO:0000256" key="7">
    <source>
        <dbReference type="ARBA" id="ARBA00022989"/>
    </source>
</evidence>
<evidence type="ECO:0000256" key="1">
    <source>
        <dbReference type="ARBA" id="ARBA00004377"/>
    </source>
</evidence>
<evidence type="ECO:0000256" key="5">
    <source>
        <dbReference type="ARBA" id="ARBA00022519"/>
    </source>
</evidence>
<dbReference type="OrthoDB" id="8592199at2"/>
<reference evidence="13 14" key="1">
    <citation type="submission" date="2017-01" db="EMBL/GenBank/DDBJ databases">
        <authorList>
            <person name="Mah S.A."/>
            <person name="Swanson W.J."/>
            <person name="Moy G.W."/>
            <person name="Vacquier V.D."/>
        </authorList>
    </citation>
    <scope>NUCLEOTIDE SEQUENCE [LARGE SCALE GENOMIC DNA]</scope>
    <source>
        <strain evidence="13 14">DCY110</strain>
    </source>
</reference>
<dbReference type="RefSeq" id="WP_076201089.1">
    <property type="nucleotide sequence ID" value="NZ_CP019236.1"/>
</dbReference>
<proteinExistence type="inferred from homology"/>
<dbReference type="SUPFAM" id="SSF54523">
    <property type="entry name" value="Pili subunits"/>
    <property type="match status" value="1"/>
</dbReference>
<dbReference type="GO" id="GO:0005886">
    <property type="term" value="C:plasma membrane"/>
    <property type="evidence" value="ECO:0007669"/>
    <property type="project" value="UniProtKB-SubCell"/>
</dbReference>
<name>A0A1P8JZA4_9BURK</name>